<name>A0A9N8P0C5_9FLAO</name>
<comment type="cofactor">
    <cofactor evidence="1">
        <name>Zn(2+)</name>
        <dbReference type="ChEBI" id="CHEBI:29105"/>
    </cofactor>
</comment>
<keyword evidence="4" id="KW-0378">Hydrolase</keyword>
<dbReference type="Gene3D" id="3.40.390.10">
    <property type="entry name" value="Collagenase (Catalytic Domain)"/>
    <property type="match status" value="1"/>
</dbReference>
<evidence type="ECO:0000256" key="1">
    <source>
        <dbReference type="ARBA" id="ARBA00001947"/>
    </source>
</evidence>
<evidence type="ECO:0000313" key="7">
    <source>
        <dbReference type="EMBL" id="CAC9972840.1"/>
    </source>
</evidence>
<dbReference type="GO" id="GO:0006508">
    <property type="term" value="P:proteolysis"/>
    <property type="evidence" value="ECO:0007669"/>
    <property type="project" value="UniProtKB-KW"/>
</dbReference>
<dbReference type="Pfam" id="PF07998">
    <property type="entry name" value="Peptidase_M54"/>
    <property type="match status" value="1"/>
</dbReference>
<dbReference type="SUPFAM" id="SSF55486">
    <property type="entry name" value="Metalloproteases ('zincins'), catalytic domain"/>
    <property type="match status" value="1"/>
</dbReference>
<dbReference type="InterPro" id="IPR012962">
    <property type="entry name" value="Pept_M54_archaemetzincn"/>
</dbReference>
<dbReference type="GO" id="GO:0008237">
    <property type="term" value="F:metallopeptidase activity"/>
    <property type="evidence" value="ECO:0007669"/>
    <property type="project" value="UniProtKB-KW"/>
</dbReference>
<sequence>MKKIAFFILILLCACNKEKAKETTKEAPKQIPEEASYFKDIKTNDVKLPKPTYGDWLFSHPEDGQTFEQYFRSKHIVPTKEENIIYIKPIGNFNSLQKKQIQLVNEYLELFFQLKTKTLEPISNDIVPNSARRMSTEGHEQLLAGYLLNDVLKEEKPENRIALMGLSELDLYPKPEWNYVFGLASYRDKVGVSSIYRFQDGKLTAENFDLCLVRLLKTSSHEIGHMFGIHHCINADCVMNGTNSLSETDRSTIRLCSVCQRKLNSCIQYDNKKRLADLNCPQKVRHYLGAFLWKEKSSTIVNLNFVV</sequence>
<dbReference type="PROSITE" id="PS51257">
    <property type="entry name" value="PROKAR_LIPOPROTEIN"/>
    <property type="match status" value="1"/>
</dbReference>
<keyword evidence="3" id="KW-0479">Metal-binding</keyword>
<keyword evidence="2 7" id="KW-0645">Protease</keyword>
<dbReference type="RefSeq" id="WP_180856448.1">
    <property type="nucleotide sequence ID" value="NZ_CAIJDE010000028.1"/>
</dbReference>
<evidence type="ECO:0000256" key="4">
    <source>
        <dbReference type="ARBA" id="ARBA00022801"/>
    </source>
</evidence>
<keyword evidence="5" id="KW-0862">Zinc</keyword>
<keyword evidence="6" id="KW-0482">Metalloprotease</keyword>
<evidence type="ECO:0000256" key="6">
    <source>
        <dbReference type="ARBA" id="ARBA00023049"/>
    </source>
</evidence>
<organism evidence="7 8">
    <name type="scientific">Flavobacterium panici</name>
    <dbReference type="NCBI Taxonomy" id="2654843"/>
    <lineage>
        <taxon>Bacteria</taxon>
        <taxon>Pseudomonadati</taxon>
        <taxon>Bacteroidota</taxon>
        <taxon>Flavobacteriia</taxon>
        <taxon>Flavobacteriales</taxon>
        <taxon>Flavobacteriaceae</taxon>
        <taxon>Flavobacterium</taxon>
    </lineage>
</organism>
<dbReference type="PANTHER" id="PTHR15910">
    <property type="entry name" value="ARCHAEMETZINCIN"/>
    <property type="match status" value="1"/>
</dbReference>
<evidence type="ECO:0000256" key="2">
    <source>
        <dbReference type="ARBA" id="ARBA00022670"/>
    </source>
</evidence>
<dbReference type="PANTHER" id="PTHR15910:SF1">
    <property type="entry name" value="ARCHAEMETZINCIN-2"/>
    <property type="match status" value="1"/>
</dbReference>
<dbReference type="InterPro" id="IPR024079">
    <property type="entry name" value="MetalloPept_cat_dom_sf"/>
</dbReference>
<dbReference type="AlphaFoldDB" id="A0A9N8P0C5"/>
<reference evidence="7 8" key="1">
    <citation type="submission" date="2020-06" db="EMBL/GenBank/DDBJ databases">
        <authorList>
            <person name="Criscuolo A."/>
        </authorList>
    </citation>
    <scope>NUCLEOTIDE SEQUENCE [LARGE SCALE GENOMIC DNA]</scope>
    <source>
        <strain evidence="7">PXU-55</strain>
    </source>
</reference>
<accession>A0A9N8P0C5</accession>
<dbReference type="CDD" id="cd11375">
    <property type="entry name" value="Peptidase_M54"/>
    <property type="match status" value="1"/>
</dbReference>
<evidence type="ECO:0000256" key="5">
    <source>
        <dbReference type="ARBA" id="ARBA00022833"/>
    </source>
</evidence>
<evidence type="ECO:0000256" key="3">
    <source>
        <dbReference type="ARBA" id="ARBA00022723"/>
    </source>
</evidence>
<dbReference type="EMBL" id="CAIJDE010000028">
    <property type="protein sequence ID" value="CAC9972840.1"/>
    <property type="molecule type" value="Genomic_DNA"/>
</dbReference>
<comment type="caution">
    <text evidence="7">The sequence shown here is derived from an EMBL/GenBank/DDBJ whole genome shotgun (WGS) entry which is preliminary data.</text>
</comment>
<evidence type="ECO:0000313" key="8">
    <source>
        <dbReference type="Proteomes" id="UP000533639"/>
    </source>
</evidence>
<protein>
    <submittedName>
        <fullName evidence="7">Zn-dependent protease</fullName>
    </submittedName>
</protein>
<dbReference type="Proteomes" id="UP000533639">
    <property type="component" value="Unassembled WGS sequence"/>
</dbReference>
<gene>
    <name evidence="7" type="ORF">FLAPXU55_00519</name>
</gene>
<dbReference type="GO" id="GO:0046872">
    <property type="term" value="F:metal ion binding"/>
    <property type="evidence" value="ECO:0007669"/>
    <property type="project" value="UniProtKB-KW"/>
</dbReference>
<keyword evidence="8" id="KW-1185">Reference proteome</keyword>
<proteinExistence type="predicted"/>